<sequence length="214" mass="25042">MGKLEINKKLKQNSLYQAAFDLFTNKGFAKTTISDIVKKAELAKGTFYLYFEDKYELRDKLIARKAGQLFLDAYENLIEHPVSGFENQILRMIDYIVEYLRKNHMLLQFISKNLSWGILKNAFEKTVPDETQQFYEYYLELMKKSSVVCRQPELMLFTIVELTGATCYSCILHNQPVSMEEYLPYLHRSVHEIIRSFTESDQDVLIQTDTGKDA</sequence>
<dbReference type="PANTHER" id="PTHR43479">
    <property type="entry name" value="ACREF/ENVCD OPERON REPRESSOR-RELATED"/>
    <property type="match status" value="1"/>
</dbReference>
<dbReference type="PROSITE" id="PS01081">
    <property type="entry name" value="HTH_TETR_1"/>
    <property type="match status" value="1"/>
</dbReference>
<evidence type="ECO:0000313" key="5">
    <source>
        <dbReference type="Proteomes" id="UP000515860"/>
    </source>
</evidence>
<gene>
    <name evidence="4" type="ORF">H9Q79_15115</name>
</gene>
<dbReference type="InterPro" id="IPR050624">
    <property type="entry name" value="HTH-type_Tx_Regulator"/>
</dbReference>
<dbReference type="PANTHER" id="PTHR43479:SF11">
    <property type="entry name" value="ACREF_ENVCD OPERON REPRESSOR-RELATED"/>
    <property type="match status" value="1"/>
</dbReference>
<name>A0A7G9GBL9_9FIRM</name>
<accession>A0A7G9GBL9</accession>
<dbReference type="InterPro" id="IPR009057">
    <property type="entry name" value="Homeodomain-like_sf"/>
</dbReference>
<dbReference type="EMBL" id="CP060635">
    <property type="protein sequence ID" value="QNM08201.1"/>
    <property type="molecule type" value="Genomic_DNA"/>
</dbReference>
<dbReference type="Gene3D" id="1.10.357.10">
    <property type="entry name" value="Tetracycline Repressor, domain 2"/>
    <property type="match status" value="1"/>
</dbReference>
<evidence type="ECO:0000256" key="2">
    <source>
        <dbReference type="PROSITE-ProRule" id="PRU00335"/>
    </source>
</evidence>
<reference evidence="4 5" key="1">
    <citation type="submission" date="2020-08" db="EMBL/GenBank/DDBJ databases">
        <authorList>
            <person name="Liu C."/>
            <person name="Sun Q."/>
        </authorList>
    </citation>
    <scope>NUCLEOTIDE SEQUENCE [LARGE SCALE GENOMIC DNA]</scope>
    <source>
        <strain evidence="4 5">NSJ-29</strain>
    </source>
</reference>
<dbReference type="SUPFAM" id="SSF46689">
    <property type="entry name" value="Homeodomain-like"/>
    <property type="match status" value="1"/>
</dbReference>
<feature type="domain" description="HTH tetR-type" evidence="3">
    <location>
        <begin position="9"/>
        <end position="69"/>
    </location>
</feature>
<dbReference type="PROSITE" id="PS50977">
    <property type="entry name" value="HTH_TETR_2"/>
    <property type="match status" value="1"/>
</dbReference>
<dbReference type="AlphaFoldDB" id="A0A7G9GBL9"/>
<dbReference type="Proteomes" id="UP000515860">
    <property type="component" value="Chromosome"/>
</dbReference>
<dbReference type="InterPro" id="IPR023772">
    <property type="entry name" value="DNA-bd_HTH_TetR-type_CS"/>
</dbReference>
<keyword evidence="5" id="KW-1185">Reference proteome</keyword>
<protein>
    <submittedName>
        <fullName evidence="4">TetR/AcrR family transcriptional regulator</fullName>
    </submittedName>
</protein>
<dbReference type="KEGG" id="whj:H9Q79_15115"/>
<dbReference type="RefSeq" id="WP_249328663.1">
    <property type="nucleotide sequence ID" value="NZ_CP060635.1"/>
</dbReference>
<keyword evidence="1 2" id="KW-0238">DNA-binding</keyword>
<dbReference type="GO" id="GO:0003677">
    <property type="term" value="F:DNA binding"/>
    <property type="evidence" value="ECO:0007669"/>
    <property type="project" value="UniProtKB-UniRule"/>
</dbReference>
<proteinExistence type="predicted"/>
<dbReference type="PRINTS" id="PR00455">
    <property type="entry name" value="HTHTETR"/>
</dbReference>
<evidence type="ECO:0000313" key="4">
    <source>
        <dbReference type="EMBL" id="QNM08201.1"/>
    </source>
</evidence>
<dbReference type="Pfam" id="PF00440">
    <property type="entry name" value="TetR_N"/>
    <property type="match status" value="1"/>
</dbReference>
<dbReference type="InterPro" id="IPR001647">
    <property type="entry name" value="HTH_TetR"/>
</dbReference>
<organism evidence="4 5">
    <name type="scientific">Wansuia hejianensis</name>
    <dbReference type="NCBI Taxonomy" id="2763667"/>
    <lineage>
        <taxon>Bacteria</taxon>
        <taxon>Bacillati</taxon>
        <taxon>Bacillota</taxon>
        <taxon>Clostridia</taxon>
        <taxon>Lachnospirales</taxon>
        <taxon>Lachnospiraceae</taxon>
        <taxon>Wansuia</taxon>
    </lineage>
</organism>
<evidence type="ECO:0000256" key="1">
    <source>
        <dbReference type="ARBA" id="ARBA00023125"/>
    </source>
</evidence>
<evidence type="ECO:0000259" key="3">
    <source>
        <dbReference type="PROSITE" id="PS50977"/>
    </source>
</evidence>
<feature type="DNA-binding region" description="H-T-H motif" evidence="2">
    <location>
        <begin position="32"/>
        <end position="51"/>
    </location>
</feature>